<dbReference type="SMART" id="SM00256">
    <property type="entry name" value="FBOX"/>
    <property type="match status" value="1"/>
</dbReference>
<reference evidence="3" key="2">
    <citation type="journal article" date="2016" name="Sci. Rep.">
        <title>Dictyocaulus viviparus genome, variome and transcriptome elucidate lungworm biology and support future intervention.</title>
        <authorList>
            <person name="McNulty S.N."/>
            <person name="Strube C."/>
            <person name="Rosa B.A."/>
            <person name="Martin J.C."/>
            <person name="Tyagi R."/>
            <person name="Choi Y.J."/>
            <person name="Wang Q."/>
            <person name="Hallsworth Pepin K."/>
            <person name="Zhang X."/>
            <person name="Ozersky P."/>
            <person name="Wilson R.K."/>
            <person name="Sternberg P.W."/>
            <person name="Gasser R.B."/>
            <person name="Mitreva M."/>
        </authorList>
    </citation>
    <scope>NUCLEOTIDE SEQUENCE [LARGE SCALE GENOMIC DNA]</scope>
    <source>
        <strain evidence="3">HannoverDv2000</strain>
    </source>
</reference>
<dbReference type="PROSITE" id="PS50181">
    <property type="entry name" value="FBOX"/>
    <property type="match status" value="1"/>
</dbReference>
<evidence type="ECO:0000313" key="2">
    <source>
        <dbReference type="EMBL" id="KJH46434.1"/>
    </source>
</evidence>
<evidence type="ECO:0000259" key="1">
    <source>
        <dbReference type="PROSITE" id="PS50181"/>
    </source>
</evidence>
<proteinExistence type="predicted"/>
<gene>
    <name evidence="2" type="ORF">DICVIV_07508</name>
</gene>
<feature type="domain" description="F-box" evidence="1">
    <location>
        <begin position="4"/>
        <end position="52"/>
    </location>
</feature>
<dbReference type="Proteomes" id="UP000053766">
    <property type="component" value="Unassembled WGS sequence"/>
</dbReference>
<dbReference type="OrthoDB" id="5860330at2759"/>
<name>A0A0D8XRQ7_DICVI</name>
<sequence length="412" mass="48083">MGKTYRIPHLPDVVLYHIFGFLDYQQLCKAESVCRRWQSTVMSLMRRHIQEITIERQFGISTPSVSHLMAFRRLAISCPLEKFDFLTGVLRRSHSSLFRMTIDVKILANLAQIAVNKDEGGKYFPNVEDLWILIIDCDDVITNRFLRIENQLFNKITNLTIQVHIVMNFYNNVGKVCKALTDRHKNANIQFEFHAPFSSMVMIFQLFFINRFFLHHFTASVPSCMNIFEVFGQLFELHSFHASRIKIICTEFNLPTFRLDRLYTVAKERDIRTNNLVVRDWTILVNVTMPIIAYPLDTLRISSCTIESVDDLIESLRVTMEEEFSIPTSSTEKRNATVIDKDTVKLSQQKRVNETTKKANRILYLKKLELAGQCTLCGLQFLQSEAHLELEKRLKVAIPEVEVDCKEIYYCW</sequence>
<dbReference type="Pfam" id="PF12937">
    <property type="entry name" value="F-box-like"/>
    <property type="match status" value="1"/>
</dbReference>
<evidence type="ECO:0000313" key="3">
    <source>
        <dbReference type="Proteomes" id="UP000053766"/>
    </source>
</evidence>
<dbReference type="Gene3D" id="1.20.1280.50">
    <property type="match status" value="1"/>
</dbReference>
<dbReference type="EMBL" id="KN716353">
    <property type="protein sequence ID" value="KJH46434.1"/>
    <property type="molecule type" value="Genomic_DNA"/>
</dbReference>
<reference evidence="2 3" key="1">
    <citation type="submission" date="2013-11" db="EMBL/GenBank/DDBJ databases">
        <title>Draft genome of the bovine lungworm Dictyocaulus viviparus.</title>
        <authorList>
            <person name="Mitreva M."/>
        </authorList>
    </citation>
    <scope>NUCLEOTIDE SEQUENCE [LARGE SCALE GENOMIC DNA]</scope>
    <source>
        <strain evidence="2 3">HannoverDv2000</strain>
    </source>
</reference>
<dbReference type="SUPFAM" id="SSF81383">
    <property type="entry name" value="F-box domain"/>
    <property type="match status" value="1"/>
</dbReference>
<dbReference type="AlphaFoldDB" id="A0A0D8XRQ7"/>
<protein>
    <submittedName>
        <fullName evidence="2">F-box domain protein</fullName>
    </submittedName>
</protein>
<accession>A0A0D8XRQ7</accession>
<organism evidence="2 3">
    <name type="scientific">Dictyocaulus viviparus</name>
    <name type="common">Bovine lungworm</name>
    <dbReference type="NCBI Taxonomy" id="29172"/>
    <lineage>
        <taxon>Eukaryota</taxon>
        <taxon>Metazoa</taxon>
        <taxon>Ecdysozoa</taxon>
        <taxon>Nematoda</taxon>
        <taxon>Chromadorea</taxon>
        <taxon>Rhabditida</taxon>
        <taxon>Rhabditina</taxon>
        <taxon>Rhabditomorpha</taxon>
        <taxon>Strongyloidea</taxon>
        <taxon>Metastrongylidae</taxon>
        <taxon>Dictyocaulus</taxon>
    </lineage>
</organism>
<keyword evidence="3" id="KW-1185">Reference proteome</keyword>
<dbReference type="InterPro" id="IPR001810">
    <property type="entry name" value="F-box_dom"/>
</dbReference>
<dbReference type="InterPro" id="IPR036047">
    <property type="entry name" value="F-box-like_dom_sf"/>
</dbReference>